<comment type="caution">
    <text evidence="1">The sequence shown here is derived from an EMBL/GenBank/DDBJ whole genome shotgun (WGS) entry which is preliminary data.</text>
</comment>
<accession>A0A0G0M629</accession>
<name>A0A0G0M629_9BACT</name>
<evidence type="ECO:0000313" key="1">
    <source>
        <dbReference type="EMBL" id="KKQ98667.1"/>
    </source>
</evidence>
<dbReference type="Proteomes" id="UP000033881">
    <property type="component" value="Unassembled WGS sequence"/>
</dbReference>
<gene>
    <name evidence="1" type="ORF">UT24_C0037G0006</name>
</gene>
<evidence type="ECO:0000313" key="2">
    <source>
        <dbReference type="Proteomes" id="UP000033881"/>
    </source>
</evidence>
<reference evidence="1 2" key="1">
    <citation type="journal article" date="2015" name="Nature">
        <title>rRNA introns, odd ribosomes, and small enigmatic genomes across a large radiation of phyla.</title>
        <authorList>
            <person name="Brown C.T."/>
            <person name="Hug L.A."/>
            <person name="Thomas B.C."/>
            <person name="Sharon I."/>
            <person name="Castelle C.J."/>
            <person name="Singh A."/>
            <person name="Wilkins M.J."/>
            <person name="Williams K.H."/>
            <person name="Banfield J.F."/>
        </authorList>
    </citation>
    <scope>NUCLEOTIDE SEQUENCE [LARGE SCALE GENOMIC DNA]</scope>
</reference>
<dbReference type="AlphaFoldDB" id="A0A0G0M629"/>
<sequence length="112" mass="13752">MKLSLTKHPNNLNYLPIWSGDLFEAWMRYNNIHIGEQVQDFRLTYNSAYHFYDLIMFPTKCKYPTDHWQKVINFFIDDGYKVSVDKEYWRWDTINEKKVMTKGVRIWIYAKE</sequence>
<protein>
    <submittedName>
        <fullName evidence="1">Uncharacterized protein</fullName>
    </submittedName>
</protein>
<dbReference type="STRING" id="1618574.UT24_C0037G0006"/>
<proteinExistence type="predicted"/>
<organism evidence="1 2">
    <name type="scientific">Candidatus Woesebacteria bacterium GW2011_GWB1_39_12</name>
    <dbReference type="NCBI Taxonomy" id="1618574"/>
    <lineage>
        <taxon>Bacteria</taxon>
        <taxon>Candidatus Woeseibacteriota</taxon>
    </lineage>
</organism>
<dbReference type="EMBL" id="LBWB01000037">
    <property type="protein sequence ID" value="KKQ98667.1"/>
    <property type="molecule type" value="Genomic_DNA"/>
</dbReference>